<proteinExistence type="predicted"/>
<accession>A0A3P1Z173</accession>
<protein>
    <submittedName>
        <fullName evidence="2">Uncharacterized protein</fullName>
    </submittedName>
</protein>
<evidence type="ECO:0000313" key="2">
    <source>
        <dbReference type="EMBL" id="RRD76588.1"/>
    </source>
</evidence>
<gene>
    <name evidence="2" type="ORF">EII41_05115</name>
</gene>
<feature type="transmembrane region" description="Helical" evidence="1">
    <location>
        <begin position="21"/>
        <end position="41"/>
    </location>
</feature>
<keyword evidence="1" id="KW-1133">Transmembrane helix</keyword>
<name>A0A3P1Z173_TANFO</name>
<dbReference type="RefSeq" id="WP_124789702.1">
    <property type="nucleotide sequence ID" value="NZ_RQYN01000013.1"/>
</dbReference>
<dbReference type="Proteomes" id="UP000279860">
    <property type="component" value="Unassembled WGS sequence"/>
</dbReference>
<evidence type="ECO:0000313" key="3">
    <source>
        <dbReference type="Proteomes" id="UP000279860"/>
    </source>
</evidence>
<organism evidence="2 3">
    <name type="scientific">Tannerella forsythia</name>
    <name type="common">Bacteroides forsythus</name>
    <dbReference type="NCBI Taxonomy" id="28112"/>
    <lineage>
        <taxon>Bacteria</taxon>
        <taxon>Pseudomonadati</taxon>
        <taxon>Bacteroidota</taxon>
        <taxon>Bacteroidia</taxon>
        <taxon>Bacteroidales</taxon>
        <taxon>Tannerellaceae</taxon>
        <taxon>Tannerella</taxon>
    </lineage>
</organism>
<dbReference type="EMBL" id="RQYN01000013">
    <property type="protein sequence ID" value="RRD76588.1"/>
    <property type="molecule type" value="Genomic_DNA"/>
</dbReference>
<comment type="caution">
    <text evidence="2">The sequence shown here is derived from an EMBL/GenBank/DDBJ whole genome shotgun (WGS) entry which is preliminary data.</text>
</comment>
<keyword evidence="1" id="KW-0812">Transmembrane</keyword>
<dbReference type="AlphaFoldDB" id="A0A3P1Z173"/>
<sequence length="126" mass="13904">MNMKKKSEEKKKGGLGRTLTVVIALVSLVVVGVFSLGIAAVSSTESRCEEYVMDEIYSGGVKDIVFQDSANGICLYINRGEDRHSIEDLRSALLGKKAVYTFTRCGWAKAHPLRRIVCEGRVVYES</sequence>
<keyword evidence="1" id="KW-0472">Membrane</keyword>
<reference evidence="2 3" key="1">
    <citation type="submission" date="2018-11" db="EMBL/GenBank/DDBJ databases">
        <title>Genomes From Bacteria Associated with the Canine Oral Cavity: a Test Case for Automated Genome-Based Taxonomic Assignment.</title>
        <authorList>
            <person name="Coil D.A."/>
            <person name="Jospin G."/>
            <person name="Darling A.E."/>
            <person name="Wallis C."/>
            <person name="Davis I.J."/>
            <person name="Harris S."/>
            <person name="Eisen J.A."/>
            <person name="Holcombe L.J."/>
            <person name="O'Flynn C."/>
        </authorList>
    </citation>
    <scope>NUCLEOTIDE SEQUENCE [LARGE SCALE GENOMIC DNA]</scope>
    <source>
        <strain evidence="2 3">OH1426_COT-023</strain>
    </source>
</reference>
<evidence type="ECO:0000256" key="1">
    <source>
        <dbReference type="SAM" id="Phobius"/>
    </source>
</evidence>